<dbReference type="Proteomes" id="UP000232806">
    <property type="component" value="Chromosome"/>
</dbReference>
<dbReference type="AlphaFoldDB" id="A0A2H4VAZ4"/>
<evidence type="ECO:0000313" key="3">
    <source>
        <dbReference type="Proteomes" id="UP000232806"/>
    </source>
</evidence>
<protein>
    <submittedName>
        <fullName evidence="2">Uncharacterized protein</fullName>
    </submittedName>
</protein>
<reference evidence="2 3" key="1">
    <citation type="submission" date="2016-10" db="EMBL/GenBank/DDBJ databases">
        <title>Comparative genomics between deep and shallow subseafloor isolates.</title>
        <authorList>
            <person name="Ishii S."/>
            <person name="Miller J.R."/>
            <person name="Sutton G."/>
            <person name="Suzuki S."/>
            <person name="Methe B."/>
            <person name="Inagaki F."/>
            <person name="Imachi H."/>
        </authorList>
    </citation>
    <scope>NUCLEOTIDE SEQUENCE [LARGE SCALE GENOMIC DNA]</scope>
    <source>
        <strain evidence="2 3">MO-MB1</strain>
    </source>
</reference>
<accession>A0A2H4VAZ4</accession>
<feature type="transmembrane region" description="Helical" evidence="1">
    <location>
        <begin position="144"/>
        <end position="162"/>
    </location>
</feature>
<organism evidence="2 3">
    <name type="scientific">Methanobacterium subterraneum</name>
    <dbReference type="NCBI Taxonomy" id="59277"/>
    <lineage>
        <taxon>Archaea</taxon>
        <taxon>Methanobacteriati</taxon>
        <taxon>Methanobacteriota</taxon>
        <taxon>Methanomada group</taxon>
        <taxon>Methanobacteria</taxon>
        <taxon>Methanobacteriales</taxon>
        <taxon>Methanobacteriaceae</taxon>
        <taxon>Methanobacterium</taxon>
    </lineage>
</organism>
<name>A0A2H4VAZ4_9EURY</name>
<gene>
    <name evidence="2" type="ORF">BK007_03945</name>
</gene>
<evidence type="ECO:0000313" key="2">
    <source>
        <dbReference type="EMBL" id="AUB55249.1"/>
    </source>
</evidence>
<feature type="transmembrane region" description="Helical" evidence="1">
    <location>
        <begin position="168"/>
        <end position="186"/>
    </location>
</feature>
<feature type="transmembrane region" description="Helical" evidence="1">
    <location>
        <begin position="36"/>
        <end position="58"/>
    </location>
</feature>
<dbReference type="EMBL" id="CP017766">
    <property type="protein sequence ID" value="AUB55249.1"/>
    <property type="molecule type" value="Genomic_DNA"/>
</dbReference>
<keyword evidence="1" id="KW-1133">Transmembrane helix</keyword>
<dbReference type="GeneID" id="35120718"/>
<dbReference type="RefSeq" id="WP_100905229.1">
    <property type="nucleotide sequence ID" value="NZ_CP017766.1"/>
</dbReference>
<sequence length="199" mass="23012">MEVDEIDERTLELMYNEILDQWKGSFRTYQTIRERIGQIIAFIGIILNLELLGILQIFSSKITVDYMEVLILSSLFIIISLLMAAFAYRTAPFQNLTSTLCLDEKFISKSRNELLKIICEKRIEDIKLNKEIIHQRATWAHVSLYNLVIGILLVAIFIILNLPSDNTLKISSVLLVIVITLVFYVMEHSNFSKILKTKK</sequence>
<feature type="transmembrane region" description="Helical" evidence="1">
    <location>
        <begin position="70"/>
        <end position="88"/>
    </location>
</feature>
<evidence type="ECO:0000256" key="1">
    <source>
        <dbReference type="SAM" id="Phobius"/>
    </source>
</evidence>
<proteinExistence type="predicted"/>
<keyword evidence="1" id="KW-0472">Membrane</keyword>
<keyword evidence="1" id="KW-0812">Transmembrane</keyword>